<reference evidence="2" key="1">
    <citation type="submission" date="2013-08" db="EMBL/GenBank/DDBJ databases">
        <authorList>
            <person name="Mendez C."/>
            <person name="Richter M."/>
            <person name="Ferrer M."/>
            <person name="Sanchez J."/>
        </authorList>
    </citation>
    <scope>NUCLEOTIDE SEQUENCE</scope>
</reference>
<feature type="transmembrane region" description="Helical" evidence="1">
    <location>
        <begin position="48"/>
        <end position="66"/>
    </location>
</feature>
<dbReference type="Gene3D" id="1.20.1740.10">
    <property type="entry name" value="Amino acid/polyamine transporter I"/>
    <property type="match status" value="1"/>
</dbReference>
<dbReference type="AlphaFoldDB" id="T1AYK6"/>
<keyword evidence="1" id="KW-1133">Transmembrane helix</keyword>
<evidence type="ECO:0000313" key="2">
    <source>
        <dbReference type="EMBL" id="EQD47165.1"/>
    </source>
</evidence>
<feature type="transmembrane region" description="Helical" evidence="1">
    <location>
        <begin position="102"/>
        <end position="125"/>
    </location>
</feature>
<proteinExistence type="predicted"/>
<dbReference type="EMBL" id="AUZZ01006159">
    <property type="protein sequence ID" value="EQD47165.1"/>
    <property type="molecule type" value="Genomic_DNA"/>
</dbReference>
<sequence length="202" mass="21269">MDLATTVILALAANTSFGGLPVLASLLAHDDLVPHVFGLRADRPVYRYGVVVLALFAAALIVAVNANTNAMIPLYAIGVFTGFTLAQSGLVRHWVRTRGKRWWARAGLNGTGAVMTAVATVIFLVTKFTSGGWVVAIAIPGLMYLFARIARYYRVVGKELGLGTVPPMPAPESNLVVVTVTAVSRMTSAALSTALSLGDTVV</sequence>
<protein>
    <submittedName>
        <fullName evidence="2">Amino acid permease-associated region</fullName>
    </submittedName>
</protein>
<feature type="transmembrane region" description="Helical" evidence="1">
    <location>
        <begin position="131"/>
        <end position="150"/>
    </location>
</feature>
<keyword evidence="1" id="KW-0812">Transmembrane</keyword>
<feature type="non-terminal residue" evidence="2">
    <location>
        <position position="202"/>
    </location>
</feature>
<dbReference type="InterPro" id="IPR053153">
    <property type="entry name" value="APC_K+_Transporter"/>
</dbReference>
<gene>
    <name evidence="2" type="ORF">B2A_08550</name>
</gene>
<dbReference type="PANTHER" id="PTHR47704">
    <property type="entry name" value="POTASSIUM TRANSPORTER KIMA"/>
    <property type="match status" value="1"/>
</dbReference>
<accession>T1AYK6</accession>
<keyword evidence="1" id="KW-0472">Membrane</keyword>
<dbReference type="PANTHER" id="PTHR47704:SF1">
    <property type="entry name" value="POTASSIUM TRANSPORTER KIMA"/>
    <property type="match status" value="1"/>
</dbReference>
<reference evidence="2" key="2">
    <citation type="journal article" date="2014" name="ISME J.">
        <title>Microbial stratification in low pH oxic and suboxic macroscopic growths along an acid mine drainage.</title>
        <authorList>
            <person name="Mendez-Garcia C."/>
            <person name="Mesa V."/>
            <person name="Sprenger R.R."/>
            <person name="Richter M."/>
            <person name="Diez M.S."/>
            <person name="Solano J."/>
            <person name="Bargiela R."/>
            <person name="Golyshina O.V."/>
            <person name="Manteca A."/>
            <person name="Ramos J.L."/>
            <person name="Gallego J.R."/>
            <person name="Llorente I."/>
            <person name="Martins Dos Santos V.A."/>
            <person name="Jensen O.N."/>
            <person name="Pelaez A.I."/>
            <person name="Sanchez J."/>
            <person name="Ferrer M."/>
        </authorList>
    </citation>
    <scope>NUCLEOTIDE SEQUENCE</scope>
</reference>
<organism evidence="2">
    <name type="scientific">mine drainage metagenome</name>
    <dbReference type="NCBI Taxonomy" id="410659"/>
    <lineage>
        <taxon>unclassified sequences</taxon>
        <taxon>metagenomes</taxon>
        <taxon>ecological metagenomes</taxon>
    </lineage>
</organism>
<comment type="caution">
    <text evidence="2">The sequence shown here is derived from an EMBL/GenBank/DDBJ whole genome shotgun (WGS) entry which is preliminary data.</text>
</comment>
<evidence type="ECO:0000256" key="1">
    <source>
        <dbReference type="SAM" id="Phobius"/>
    </source>
</evidence>
<name>T1AYK6_9ZZZZ</name>
<feature type="transmembrane region" description="Helical" evidence="1">
    <location>
        <begin position="6"/>
        <end position="27"/>
    </location>
</feature>